<dbReference type="InterPro" id="IPR009003">
    <property type="entry name" value="Peptidase_S1_PA"/>
</dbReference>
<dbReference type="GO" id="GO:0004252">
    <property type="term" value="F:serine-type endopeptidase activity"/>
    <property type="evidence" value="ECO:0007669"/>
    <property type="project" value="InterPro"/>
</dbReference>
<dbReference type="PROSITE" id="PS51257">
    <property type="entry name" value="PROKAR_LIPOPROTEIN"/>
    <property type="match status" value="1"/>
</dbReference>
<dbReference type="SUPFAM" id="SSF50494">
    <property type="entry name" value="Trypsin-like serine proteases"/>
    <property type="match status" value="1"/>
</dbReference>
<dbReference type="AlphaFoldDB" id="A0A1M5LWX0"/>
<dbReference type="InterPro" id="IPR001940">
    <property type="entry name" value="Peptidase_S1C"/>
</dbReference>
<dbReference type="GO" id="GO:0006508">
    <property type="term" value="P:proteolysis"/>
    <property type="evidence" value="ECO:0007669"/>
    <property type="project" value="InterPro"/>
</dbReference>
<evidence type="ECO:0000313" key="2">
    <source>
        <dbReference type="EMBL" id="SHG69496.1"/>
    </source>
</evidence>
<keyword evidence="1" id="KW-0732">Signal</keyword>
<evidence type="ECO:0000256" key="1">
    <source>
        <dbReference type="SAM" id="SignalP"/>
    </source>
</evidence>
<proteinExistence type="predicted"/>
<feature type="chain" id="PRO_5012793431" evidence="1">
    <location>
        <begin position="33"/>
        <end position="354"/>
    </location>
</feature>
<gene>
    <name evidence="2" type="ORF">SAMN04488068_1137</name>
</gene>
<name>A0A1M5LWX0_9GAMM</name>
<accession>A0A1M5LWX0</accession>
<evidence type="ECO:0000313" key="3">
    <source>
        <dbReference type="Proteomes" id="UP000199758"/>
    </source>
</evidence>
<sequence>MKTAKPLNLRLNLIGAALATVLAAGCASTPTAAPLAATGYQDVYLVKPEQDPRGLFPRVAQQFEAMGFKVHTVEAQQFLGKAEGSGFLVSRDGHLVTAAHTLEGHDKATVWLDGVRYSADVLSRSDDRDLAMLKLSTPLSSDVAPLAVQHQSPLALGQQVYAIGHAQGRGSSAHQPKLTPAMVSVAGSANTPHQAEVAGMAHAASGGSPLLSADGRVVGMVQRGQTDTDTVGNRNVVGSPLIADYLRTALPASAGGTTTAEPISMQQAARAVAKVRAGQAEADAASKPRLVATVDYTSVQDKLPRLQDFSIQVRDLDTDRLVVQTDSGHNSVNETEQAVVLGAVKQVRTALSSN</sequence>
<dbReference type="Gene3D" id="2.40.10.120">
    <property type="match status" value="1"/>
</dbReference>
<dbReference type="RefSeq" id="WP_072895096.1">
    <property type="nucleotide sequence ID" value="NZ_FQWZ01000002.1"/>
</dbReference>
<dbReference type="PANTHER" id="PTHR43019">
    <property type="entry name" value="SERINE ENDOPROTEASE DEGS"/>
    <property type="match status" value="1"/>
</dbReference>
<dbReference type="Proteomes" id="UP000199758">
    <property type="component" value="Unassembled WGS sequence"/>
</dbReference>
<dbReference type="PRINTS" id="PR00834">
    <property type="entry name" value="PROTEASES2C"/>
</dbReference>
<dbReference type="PANTHER" id="PTHR43019:SF23">
    <property type="entry name" value="PROTEASE DO-LIKE 5, CHLOROPLASTIC"/>
    <property type="match status" value="1"/>
</dbReference>
<organism evidence="2 3">
    <name type="scientific">Hydrocarboniphaga daqingensis</name>
    <dbReference type="NCBI Taxonomy" id="490188"/>
    <lineage>
        <taxon>Bacteria</taxon>
        <taxon>Pseudomonadati</taxon>
        <taxon>Pseudomonadota</taxon>
        <taxon>Gammaproteobacteria</taxon>
        <taxon>Nevskiales</taxon>
        <taxon>Nevskiaceae</taxon>
        <taxon>Hydrocarboniphaga</taxon>
    </lineage>
</organism>
<protein>
    <submittedName>
        <fullName evidence="2">Trypsin-like peptidase domain-containing protein</fullName>
    </submittedName>
</protein>
<dbReference type="EMBL" id="FQWZ01000002">
    <property type="protein sequence ID" value="SHG69496.1"/>
    <property type="molecule type" value="Genomic_DNA"/>
</dbReference>
<feature type="signal peptide" evidence="1">
    <location>
        <begin position="1"/>
        <end position="32"/>
    </location>
</feature>
<keyword evidence="3" id="KW-1185">Reference proteome</keyword>
<dbReference type="Pfam" id="PF13365">
    <property type="entry name" value="Trypsin_2"/>
    <property type="match status" value="1"/>
</dbReference>
<reference evidence="2 3" key="1">
    <citation type="submission" date="2016-11" db="EMBL/GenBank/DDBJ databases">
        <authorList>
            <person name="Jaros S."/>
            <person name="Januszkiewicz K."/>
            <person name="Wedrychowicz H."/>
        </authorList>
    </citation>
    <scope>NUCLEOTIDE SEQUENCE [LARGE SCALE GENOMIC DNA]</scope>
    <source>
        <strain evidence="2 3">CGMCC 1.7049</strain>
    </source>
</reference>
<dbReference type="STRING" id="490188.SAMN04488068_1137"/>